<evidence type="ECO:0000313" key="1">
    <source>
        <dbReference type="Proteomes" id="UP001515500"/>
    </source>
</evidence>
<name>A0AB40BUG9_DIOCR</name>
<dbReference type="PANTHER" id="PTHR33914">
    <property type="entry name" value="18S PRE-RIBOSOMAL ASSEMBLY PROTEIN GAR2-LIKE PROTEIN"/>
    <property type="match status" value="1"/>
</dbReference>
<gene>
    <name evidence="2" type="primary">LOC120267501</name>
</gene>
<dbReference type="AlphaFoldDB" id="A0AB40BUG9"/>
<dbReference type="GO" id="GO:0009786">
    <property type="term" value="P:regulation of asymmetric cell division"/>
    <property type="evidence" value="ECO:0007669"/>
    <property type="project" value="InterPro"/>
</dbReference>
<dbReference type="PANTHER" id="PTHR33914:SF2">
    <property type="entry name" value="OS02G0582100 PROTEIN"/>
    <property type="match status" value="1"/>
</dbReference>
<dbReference type="Proteomes" id="UP001515500">
    <property type="component" value="Chromosome 8"/>
</dbReference>
<evidence type="ECO:0000313" key="2">
    <source>
        <dbReference type="RefSeq" id="XP_039131108.1"/>
    </source>
</evidence>
<organism evidence="1 2">
    <name type="scientific">Dioscorea cayennensis subsp. rotundata</name>
    <name type="common">White Guinea yam</name>
    <name type="synonym">Dioscorea rotundata</name>
    <dbReference type="NCBI Taxonomy" id="55577"/>
    <lineage>
        <taxon>Eukaryota</taxon>
        <taxon>Viridiplantae</taxon>
        <taxon>Streptophyta</taxon>
        <taxon>Embryophyta</taxon>
        <taxon>Tracheophyta</taxon>
        <taxon>Spermatophyta</taxon>
        <taxon>Magnoliopsida</taxon>
        <taxon>Liliopsida</taxon>
        <taxon>Dioscoreales</taxon>
        <taxon>Dioscoreaceae</taxon>
        <taxon>Dioscorea</taxon>
    </lineage>
</organism>
<sequence length="476" mass="51958">MKLESLLLVPQKGEPLGVQTSHTQNLPLNIIGHHSNPFLNDLPVRDNMSIPEGKIGLTLPVEGKNFEERVSSEGIEPINPSEGSFDVGQSGYADNENSEKKAFQIEDEHLEAPYTVPAAEVDIDFCTDKVVSTSEMDACKDGTCYPVKDICVDEGLHSLEKIPTQNKGMSKNITFDCKHPATTNDYVVAIEIRNSKYDLKSSPAAGHCISVFDKDATEELFSGNLSEGRDRPDSVDHTDVVFAPNQVKLSSFDCINSLKQSPDQGKIIQLWASVWAEMHSASCHTHLLVKFMMVIVDRQPALLVQDEKGNISAVVVPSADKKLIQSNGSKETMAKNEVASGVITFNFDSAVAPASDTEDNKASHQPTRALYSHLIEDTSSDTATASGRSLLVHHNREDSGLSGPNFMSDPVVSSGHVQFSGSISHRSDSSATSARSFAFPILQPEWNSSPVKMAKADRRHLRKHRCCGIGFSCCRF</sequence>
<protein>
    <submittedName>
        <fullName evidence="2">Uncharacterized protein LOC120267501 isoform X1</fullName>
    </submittedName>
</protein>
<accession>A0AB40BUG9</accession>
<proteinExistence type="predicted"/>
<dbReference type="RefSeq" id="XP_039131108.1">
    <property type="nucleotide sequence ID" value="XM_039275174.1"/>
</dbReference>
<keyword evidence="1" id="KW-1185">Reference proteome</keyword>
<dbReference type="InterPro" id="IPR040378">
    <property type="entry name" value="BASL"/>
</dbReference>
<dbReference type="GeneID" id="120267501"/>
<reference evidence="2" key="1">
    <citation type="submission" date="2025-08" db="UniProtKB">
        <authorList>
            <consortium name="RefSeq"/>
        </authorList>
    </citation>
    <scope>IDENTIFICATION</scope>
</reference>